<dbReference type="GO" id="GO:0005829">
    <property type="term" value="C:cytosol"/>
    <property type="evidence" value="ECO:0007669"/>
    <property type="project" value="TreeGrafter"/>
</dbReference>
<name>A0A3Q0RNJ7_AMPCI</name>
<dbReference type="GO" id="GO:0003887">
    <property type="term" value="F:DNA-directed DNA polymerase activity"/>
    <property type="evidence" value="ECO:0007669"/>
    <property type="project" value="TreeGrafter"/>
</dbReference>
<dbReference type="Ensembl" id="ENSACIT00000012543.1">
    <property type="protein sequence ID" value="ENSACIP00000012201.1"/>
    <property type="gene ID" value="ENSACIG00000009528.1"/>
</dbReference>
<protein>
    <recommendedName>
        <fullName evidence="1">UmuC domain-containing protein</fullName>
    </recommendedName>
</protein>
<dbReference type="GO" id="GO:0042276">
    <property type="term" value="P:error-prone translesion synthesis"/>
    <property type="evidence" value="ECO:0007669"/>
    <property type="project" value="TreeGrafter"/>
</dbReference>
<dbReference type="PROSITE" id="PS50173">
    <property type="entry name" value="UMUC"/>
    <property type="match status" value="1"/>
</dbReference>
<organism evidence="2 3">
    <name type="scientific">Amphilophus citrinellus</name>
    <name type="common">Midas cichlid</name>
    <name type="synonym">Cichlasoma citrinellum</name>
    <dbReference type="NCBI Taxonomy" id="61819"/>
    <lineage>
        <taxon>Eukaryota</taxon>
        <taxon>Metazoa</taxon>
        <taxon>Chordata</taxon>
        <taxon>Craniata</taxon>
        <taxon>Vertebrata</taxon>
        <taxon>Euteleostomi</taxon>
        <taxon>Actinopterygii</taxon>
        <taxon>Neopterygii</taxon>
        <taxon>Teleostei</taxon>
        <taxon>Neoteleostei</taxon>
        <taxon>Acanthomorphata</taxon>
        <taxon>Ovalentaria</taxon>
        <taxon>Cichlomorphae</taxon>
        <taxon>Cichliformes</taxon>
        <taxon>Cichlidae</taxon>
        <taxon>New World cichlids</taxon>
        <taxon>Cichlasomatinae</taxon>
        <taxon>Heroini</taxon>
        <taxon>Amphilophus</taxon>
    </lineage>
</organism>
<proteinExistence type="predicted"/>
<reference evidence="2" key="2">
    <citation type="submission" date="2025-09" db="UniProtKB">
        <authorList>
            <consortium name="Ensembl"/>
        </authorList>
    </citation>
    <scope>IDENTIFICATION</scope>
</reference>
<dbReference type="InterPro" id="IPR050116">
    <property type="entry name" value="DNA_polymerase-Y"/>
</dbReference>
<keyword evidence="3" id="KW-1185">Reference proteome</keyword>
<dbReference type="PANTHER" id="PTHR11076">
    <property type="entry name" value="DNA REPAIR POLYMERASE UMUC / TRANSFERASE FAMILY MEMBER"/>
    <property type="match status" value="1"/>
</dbReference>
<evidence type="ECO:0000313" key="3">
    <source>
        <dbReference type="Proteomes" id="UP000261340"/>
    </source>
</evidence>
<dbReference type="SUPFAM" id="SSF56672">
    <property type="entry name" value="DNA/RNA polymerases"/>
    <property type="match status" value="1"/>
</dbReference>
<reference evidence="2" key="1">
    <citation type="submission" date="2025-08" db="UniProtKB">
        <authorList>
            <consortium name="Ensembl"/>
        </authorList>
    </citation>
    <scope>IDENTIFICATION</scope>
</reference>
<dbReference type="Proteomes" id="UP000261340">
    <property type="component" value="Unplaced"/>
</dbReference>
<dbReference type="GO" id="GO:0006281">
    <property type="term" value="P:DNA repair"/>
    <property type="evidence" value="ECO:0007669"/>
    <property type="project" value="InterPro"/>
</dbReference>
<feature type="domain" description="UmuC" evidence="1">
    <location>
        <begin position="2"/>
        <end position="145"/>
    </location>
</feature>
<sequence length="156" mass="17286">MFGLADVNSFYASCEALFRPDLRGKPIVVLSNNDGCVIARNAGAKALGIKMGVPWFQIKNQSYREKVHVFSSNYALYHSLSQRVMSALEEITPRVEQYSIDEMFLDLTGIDSCEDFEHFGRRLKAHALNTVGLPIGVGIGQTKTLKPSIKACFSIP</sequence>
<dbReference type="InterPro" id="IPR043502">
    <property type="entry name" value="DNA/RNA_pol_sf"/>
</dbReference>
<dbReference type="PANTHER" id="PTHR11076:SF34">
    <property type="entry name" value="PROTEIN UMUC"/>
    <property type="match status" value="1"/>
</dbReference>
<dbReference type="Gene3D" id="3.30.70.270">
    <property type="match status" value="1"/>
</dbReference>
<dbReference type="AlphaFoldDB" id="A0A3Q0RNJ7"/>
<dbReference type="InterPro" id="IPR043128">
    <property type="entry name" value="Rev_trsase/Diguanyl_cyclase"/>
</dbReference>
<evidence type="ECO:0000259" key="1">
    <source>
        <dbReference type="PROSITE" id="PS50173"/>
    </source>
</evidence>
<dbReference type="Pfam" id="PF00817">
    <property type="entry name" value="IMS"/>
    <property type="match status" value="1"/>
</dbReference>
<evidence type="ECO:0000313" key="2">
    <source>
        <dbReference type="Ensembl" id="ENSACIP00000012201.1"/>
    </source>
</evidence>
<dbReference type="STRING" id="61819.ENSACIP00000012201"/>
<dbReference type="Gene3D" id="3.40.1170.60">
    <property type="match status" value="1"/>
</dbReference>
<accession>A0A3Q0RNJ7</accession>
<dbReference type="InterPro" id="IPR001126">
    <property type="entry name" value="UmuC"/>
</dbReference>